<evidence type="ECO:0000256" key="2">
    <source>
        <dbReference type="ARBA" id="ARBA00006899"/>
    </source>
</evidence>
<protein>
    <submittedName>
        <fullName evidence="13">3502_t:CDS:1</fullName>
    </submittedName>
</protein>
<evidence type="ECO:0000313" key="14">
    <source>
        <dbReference type="Proteomes" id="UP000789508"/>
    </source>
</evidence>
<keyword evidence="4" id="KW-0863">Zinc-finger</keyword>
<dbReference type="EMBL" id="CAJVPS010000366">
    <property type="protein sequence ID" value="CAG8480822.1"/>
    <property type="molecule type" value="Genomic_DNA"/>
</dbReference>
<evidence type="ECO:0000259" key="12">
    <source>
        <dbReference type="Pfam" id="PF20645"/>
    </source>
</evidence>
<keyword evidence="3" id="KW-0479">Metal-binding</keyword>
<dbReference type="PANTHER" id="PTHR31576">
    <property type="entry name" value="TATA BOX-BINDING PROTEIN-ASSOCIATED FACTOR RNA POLYMERASE I SUBUNIT B"/>
    <property type="match status" value="1"/>
</dbReference>
<sequence>MAFPRHSLKLNKSKKKGQECHYCGLTARFPDGAGGFVCPLGHRDERLILQVNEDYDPCRPNRSQKRKKIRKNQEVKAATAYYGDKKTYVYIVSLQHVLRHQIRVMIEDINCPPEYEHIIRHLWILLFNDLPDIRFPPEWLDENGRIRNKYEKDKEDNKDDIAAYDNKHENLENLLIMQERESSDESEGSNNDDRNYDMNVNLAILYLGCVWLRQPILLTDIIKWANNDRIPYYTARTLLPDSLRRRIERYNKSFEPIKMHPMYHFEKIVNKLTSTYYSSYGILFPEINMPPMLYRYIREFLLPVEFYPIAKELGNLVGLDLSSSAYLRRHYVNPAPKLLSLLVVIAKLMYGLDGQKRIPTEKDQFVKYFPSKEKWLAALQERFAHKNKHDLPIDLRQWHEYSETYPDEYIKFAEKQLFRPFEEKNHLSNEDLFGEYHEDYKNLLRYAAEELLMQIGEFSGIVNELERDLYERARKNFFLKC</sequence>
<organism evidence="13 14">
    <name type="scientific">Ambispora leptoticha</name>
    <dbReference type="NCBI Taxonomy" id="144679"/>
    <lineage>
        <taxon>Eukaryota</taxon>
        <taxon>Fungi</taxon>
        <taxon>Fungi incertae sedis</taxon>
        <taxon>Mucoromycota</taxon>
        <taxon>Glomeromycotina</taxon>
        <taxon>Glomeromycetes</taxon>
        <taxon>Archaeosporales</taxon>
        <taxon>Ambisporaceae</taxon>
        <taxon>Ambispora</taxon>
    </lineage>
</organism>
<keyword evidence="9" id="KW-0539">Nucleus</keyword>
<evidence type="ECO:0000256" key="10">
    <source>
        <dbReference type="SAM" id="Coils"/>
    </source>
</evidence>
<evidence type="ECO:0000313" key="13">
    <source>
        <dbReference type="EMBL" id="CAG8480822.1"/>
    </source>
</evidence>
<keyword evidence="14" id="KW-1185">Reference proteome</keyword>
<evidence type="ECO:0000256" key="3">
    <source>
        <dbReference type="ARBA" id="ARBA00022723"/>
    </source>
</evidence>
<evidence type="ECO:0000256" key="1">
    <source>
        <dbReference type="ARBA" id="ARBA00004604"/>
    </source>
</evidence>
<name>A0A9N8WEP9_9GLOM</name>
<dbReference type="AlphaFoldDB" id="A0A9N8WEP9"/>
<evidence type="ECO:0000256" key="9">
    <source>
        <dbReference type="ARBA" id="ARBA00023242"/>
    </source>
</evidence>
<dbReference type="Pfam" id="PF20645">
    <property type="entry name" value="Rrn7_cyclin_C"/>
    <property type="match status" value="1"/>
</dbReference>
<dbReference type="GO" id="GO:0008270">
    <property type="term" value="F:zinc ion binding"/>
    <property type="evidence" value="ECO:0007669"/>
    <property type="project" value="UniProtKB-KW"/>
</dbReference>
<comment type="caution">
    <text evidence="13">The sequence shown here is derived from an EMBL/GenBank/DDBJ whole genome shotgun (WGS) entry which is preliminary data.</text>
</comment>
<comment type="similarity">
    <text evidence="2">Belongs to the RRN7/TAF1B family.</text>
</comment>
<evidence type="ECO:0000259" key="11">
    <source>
        <dbReference type="Pfam" id="PF20644"/>
    </source>
</evidence>
<dbReference type="GO" id="GO:0042790">
    <property type="term" value="P:nucleolar large rRNA transcription by RNA polymerase I"/>
    <property type="evidence" value="ECO:0007669"/>
    <property type="project" value="TreeGrafter"/>
</dbReference>
<reference evidence="13" key="1">
    <citation type="submission" date="2021-06" db="EMBL/GenBank/DDBJ databases">
        <authorList>
            <person name="Kallberg Y."/>
            <person name="Tangrot J."/>
            <person name="Rosling A."/>
        </authorList>
    </citation>
    <scope>NUCLEOTIDE SEQUENCE</scope>
    <source>
        <strain evidence="13">FL130A</strain>
    </source>
</reference>
<feature type="coiled-coil region" evidence="10">
    <location>
        <begin position="147"/>
        <end position="181"/>
    </location>
</feature>
<dbReference type="InterPro" id="IPR048538">
    <property type="entry name" value="Rrn7_cyclin_C"/>
</dbReference>
<keyword evidence="6" id="KW-0805">Transcription regulation</keyword>
<evidence type="ECO:0000256" key="8">
    <source>
        <dbReference type="ARBA" id="ARBA00023163"/>
    </source>
</evidence>
<evidence type="ECO:0000256" key="5">
    <source>
        <dbReference type="ARBA" id="ARBA00022833"/>
    </source>
</evidence>
<dbReference type="GO" id="GO:0001164">
    <property type="term" value="F:RNA polymerase I core promoter sequence-specific DNA binding"/>
    <property type="evidence" value="ECO:0007669"/>
    <property type="project" value="InterPro"/>
</dbReference>
<keyword evidence="5" id="KW-0862">Zinc</keyword>
<evidence type="ECO:0000256" key="7">
    <source>
        <dbReference type="ARBA" id="ARBA00023125"/>
    </source>
</evidence>
<dbReference type="InterPro" id="IPR033599">
    <property type="entry name" value="TAF1B/Rrn7"/>
</dbReference>
<dbReference type="PANTHER" id="PTHR31576:SF2">
    <property type="entry name" value="TATA BOX-BINDING PROTEIN-ASSOCIATED FACTOR RNA POLYMERASE I SUBUNIT B"/>
    <property type="match status" value="1"/>
</dbReference>
<comment type="subcellular location">
    <subcellularLocation>
        <location evidence="1">Nucleus</location>
        <location evidence="1">Nucleolus</location>
    </subcellularLocation>
</comment>
<proteinExistence type="inferred from homology"/>
<keyword evidence="10" id="KW-0175">Coiled coil</keyword>
<keyword evidence="7" id="KW-0238">DNA-binding</keyword>
<dbReference type="OrthoDB" id="428577at2759"/>
<dbReference type="GO" id="GO:0070860">
    <property type="term" value="C:RNA polymerase I core factor complex"/>
    <property type="evidence" value="ECO:0007669"/>
    <property type="project" value="InterPro"/>
</dbReference>
<accession>A0A9N8WEP9</accession>
<keyword evidence="8" id="KW-0804">Transcription</keyword>
<feature type="domain" description="Rrn7/TAF1B N-terminal cyclin" evidence="11">
    <location>
        <begin position="94"/>
        <end position="240"/>
    </location>
</feature>
<evidence type="ECO:0000256" key="4">
    <source>
        <dbReference type="ARBA" id="ARBA00022771"/>
    </source>
</evidence>
<evidence type="ECO:0000256" key="6">
    <source>
        <dbReference type="ARBA" id="ARBA00023015"/>
    </source>
</evidence>
<feature type="domain" description="Rrn7/TAF1B C-terminal cyclin" evidence="12">
    <location>
        <begin position="265"/>
        <end position="394"/>
    </location>
</feature>
<dbReference type="InterPro" id="IPR048540">
    <property type="entry name" value="Rrn7_cyclin_N"/>
</dbReference>
<gene>
    <name evidence="13" type="ORF">ALEPTO_LOCUS2479</name>
</gene>
<dbReference type="Pfam" id="PF20644">
    <property type="entry name" value="Rrn7_cyclin_N"/>
    <property type="match status" value="1"/>
</dbReference>
<dbReference type="Proteomes" id="UP000789508">
    <property type="component" value="Unassembled WGS sequence"/>
</dbReference>